<dbReference type="OrthoDB" id="7870893at2"/>
<sequence length="73" mass="8208">MSNHPACKLRLGLITATIWKNDTFYTVDLSRSYKDHTGQWQSTTSFGHADLLNLSKCVQRAENWIAGQANAPQ</sequence>
<dbReference type="AlphaFoldDB" id="A0A1I0PZ39"/>
<dbReference type="Proteomes" id="UP000199167">
    <property type="component" value="Unassembled WGS sequence"/>
</dbReference>
<dbReference type="STRING" id="364200.SAMN04488515_1546"/>
<reference evidence="1 2" key="1">
    <citation type="submission" date="2016-10" db="EMBL/GenBank/DDBJ databases">
        <authorList>
            <person name="de Groot N.N."/>
        </authorList>
    </citation>
    <scope>NUCLEOTIDE SEQUENCE [LARGE SCALE GENOMIC DNA]</scope>
    <source>
        <strain evidence="1 2">DSM 17925</strain>
    </source>
</reference>
<evidence type="ECO:0000313" key="2">
    <source>
        <dbReference type="Proteomes" id="UP000199167"/>
    </source>
</evidence>
<gene>
    <name evidence="1" type="ORF">SAMN04488515_1546</name>
</gene>
<dbReference type="RefSeq" id="WP_089992338.1">
    <property type="nucleotide sequence ID" value="NZ_FOIZ01000001.1"/>
</dbReference>
<proteinExistence type="predicted"/>
<keyword evidence="2" id="KW-1185">Reference proteome</keyword>
<name>A0A1I0PZ39_9RHOB</name>
<dbReference type="EMBL" id="FOIZ01000001">
    <property type="protein sequence ID" value="SEW19846.1"/>
    <property type="molecule type" value="Genomic_DNA"/>
</dbReference>
<organism evidence="1 2">
    <name type="scientific">Cognatiyoonia koreensis</name>
    <dbReference type="NCBI Taxonomy" id="364200"/>
    <lineage>
        <taxon>Bacteria</taxon>
        <taxon>Pseudomonadati</taxon>
        <taxon>Pseudomonadota</taxon>
        <taxon>Alphaproteobacteria</taxon>
        <taxon>Rhodobacterales</taxon>
        <taxon>Paracoccaceae</taxon>
        <taxon>Cognatiyoonia</taxon>
    </lineage>
</organism>
<evidence type="ECO:0000313" key="1">
    <source>
        <dbReference type="EMBL" id="SEW19846.1"/>
    </source>
</evidence>
<accession>A0A1I0PZ39</accession>
<protein>
    <submittedName>
        <fullName evidence="1">Uncharacterized protein</fullName>
    </submittedName>
</protein>